<evidence type="ECO:0008006" key="4">
    <source>
        <dbReference type="Google" id="ProtNLM"/>
    </source>
</evidence>
<protein>
    <recommendedName>
        <fullName evidence="4">DNA replication protein</fullName>
    </recommendedName>
</protein>
<evidence type="ECO:0000313" key="2">
    <source>
        <dbReference type="EMBL" id="ORM55946.1"/>
    </source>
</evidence>
<dbReference type="EMBL" id="MLFN01000001">
    <property type="protein sequence ID" value="ORM55946.1"/>
    <property type="molecule type" value="Genomic_DNA"/>
</dbReference>
<keyword evidence="3" id="KW-1185">Reference proteome</keyword>
<organism evidence="2 3">
    <name type="scientific">Pantoea conspicua</name>
    <dbReference type="NCBI Taxonomy" id="472705"/>
    <lineage>
        <taxon>Bacteria</taxon>
        <taxon>Pseudomonadati</taxon>
        <taxon>Pseudomonadota</taxon>
        <taxon>Gammaproteobacteria</taxon>
        <taxon>Enterobacterales</taxon>
        <taxon>Erwiniaceae</taxon>
        <taxon>Pantoea</taxon>
    </lineage>
</organism>
<dbReference type="OrthoDB" id="6479251at2"/>
<reference evidence="2 3" key="1">
    <citation type="journal article" date="2017" name="Antonie Van Leeuwenhoek">
        <title>Phylogenomic resolution of the bacterial genus Pantoea and its relationship with Erwinia and Tatumella.</title>
        <authorList>
            <person name="Palmer M."/>
            <person name="Steenkamp E.T."/>
            <person name="Coetzee M.P."/>
            <person name="Chan W.Y."/>
            <person name="van Zyl E."/>
            <person name="De Maayer P."/>
            <person name="Coutinho T.A."/>
            <person name="Blom J."/>
            <person name="Smits T.H."/>
            <person name="Duffy B."/>
            <person name="Venter S.N."/>
        </authorList>
    </citation>
    <scope>NUCLEOTIDE SEQUENCE [LARGE SCALE GENOMIC DNA]</scope>
    <source>
        <strain evidence="2 3">LMG 24534</strain>
    </source>
</reference>
<gene>
    <name evidence="2" type="ORF">HA41_00500</name>
</gene>
<proteinExistence type="predicted"/>
<accession>A0A1X1C2Q8</accession>
<feature type="region of interest" description="Disordered" evidence="1">
    <location>
        <begin position="174"/>
        <end position="208"/>
    </location>
</feature>
<name>A0A1X1C2Q8_9GAMM</name>
<dbReference type="AlphaFoldDB" id="A0A1X1C2Q8"/>
<evidence type="ECO:0000313" key="3">
    <source>
        <dbReference type="Proteomes" id="UP000193933"/>
    </source>
</evidence>
<dbReference type="RefSeq" id="WP_094119099.1">
    <property type="nucleotide sequence ID" value="NZ_MLFN01000001.1"/>
</dbReference>
<sequence>MSNVSSLARAREAKRFQETPQQGVKGYALLHRKIKELPFYRTDSEAVHLWIHIILSANHAPAPVNTEFGEMLVRRGEFITGRNTLAAETGITGDRIKYLLNKFEKLSMISRISNKKFTRISVTKYDDYQPNIVPTECQQSANAMPLAPRAVEEVVPTECHQSATNNELITNNSISKDIECPSQTADQDDDEEIRIPRQPANPDKPKAVRTPYEDMVNAYHEILPEMSAVEIIRGKRKSAMRNFWQQCNREYQKAKGVPFTIENWRNYLEYIASNCTWMMQERPNGKGGFWAAKNLDYLVTDECYTKVKEQRANDRK</sequence>
<dbReference type="Proteomes" id="UP000193933">
    <property type="component" value="Unassembled WGS sequence"/>
</dbReference>
<feature type="compositionally biased region" description="Polar residues" evidence="1">
    <location>
        <begin position="174"/>
        <end position="185"/>
    </location>
</feature>
<comment type="caution">
    <text evidence="2">The sequence shown here is derived from an EMBL/GenBank/DDBJ whole genome shotgun (WGS) entry which is preliminary data.</text>
</comment>
<evidence type="ECO:0000256" key="1">
    <source>
        <dbReference type="SAM" id="MobiDB-lite"/>
    </source>
</evidence>